<dbReference type="Proteomes" id="UP001432027">
    <property type="component" value="Unassembled WGS sequence"/>
</dbReference>
<keyword evidence="2 4" id="KW-0863">Zinc-finger</keyword>
<evidence type="ECO:0000256" key="3">
    <source>
        <dbReference type="ARBA" id="ARBA00022833"/>
    </source>
</evidence>
<dbReference type="Gene3D" id="3.30.40.10">
    <property type="entry name" value="Zinc/RING finger domain, C3HC4 (zinc finger)"/>
    <property type="match status" value="1"/>
</dbReference>
<accession>A0AAV5TB77</accession>
<proteinExistence type="predicted"/>
<dbReference type="PROSITE" id="PS50089">
    <property type="entry name" value="ZF_RING_2"/>
    <property type="match status" value="1"/>
</dbReference>
<dbReference type="PROSITE" id="PS00518">
    <property type="entry name" value="ZF_RING_1"/>
    <property type="match status" value="1"/>
</dbReference>
<evidence type="ECO:0000256" key="1">
    <source>
        <dbReference type="ARBA" id="ARBA00022723"/>
    </source>
</evidence>
<feature type="domain" description="RING-type" evidence="6">
    <location>
        <begin position="116"/>
        <end position="159"/>
    </location>
</feature>
<name>A0AAV5TB77_9BILA</name>
<reference evidence="7" key="1">
    <citation type="submission" date="2023-10" db="EMBL/GenBank/DDBJ databases">
        <title>Genome assembly of Pristionchus species.</title>
        <authorList>
            <person name="Yoshida K."/>
            <person name="Sommer R.J."/>
        </authorList>
    </citation>
    <scope>NUCLEOTIDE SEQUENCE</scope>
    <source>
        <strain evidence="7">RS0144</strain>
    </source>
</reference>
<dbReference type="EMBL" id="BTSX01000003">
    <property type="protein sequence ID" value="GMS88896.1"/>
    <property type="molecule type" value="Genomic_DNA"/>
</dbReference>
<evidence type="ECO:0000313" key="8">
    <source>
        <dbReference type="Proteomes" id="UP001432027"/>
    </source>
</evidence>
<feature type="region of interest" description="Disordered" evidence="5">
    <location>
        <begin position="1"/>
        <end position="32"/>
    </location>
</feature>
<keyword evidence="1" id="KW-0479">Metal-binding</keyword>
<gene>
    <name evidence="7" type="ORF">PENTCL1PPCAC_11071</name>
</gene>
<feature type="non-terminal residue" evidence="7">
    <location>
        <position position="1"/>
    </location>
</feature>
<comment type="caution">
    <text evidence="7">The sequence shown here is derived from an EMBL/GenBank/DDBJ whole genome shotgun (WGS) entry which is preliminary data.</text>
</comment>
<evidence type="ECO:0000256" key="4">
    <source>
        <dbReference type="PROSITE-ProRule" id="PRU00175"/>
    </source>
</evidence>
<evidence type="ECO:0000256" key="2">
    <source>
        <dbReference type="ARBA" id="ARBA00022771"/>
    </source>
</evidence>
<evidence type="ECO:0000313" key="7">
    <source>
        <dbReference type="EMBL" id="GMS88896.1"/>
    </source>
</evidence>
<keyword evidence="3" id="KW-0862">Zinc</keyword>
<dbReference type="InterPro" id="IPR013083">
    <property type="entry name" value="Znf_RING/FYVE/PHD"/>
</dbReference>
<keyword evidence="8" id="KW-1185">Reference proteome</keyword>
<protein>
    <recommendedName>
        <fullName evidence="6">RING-type domain-containing protein</fullName>
    </recommendedName>
</protein>
<dbReference type="SUPFAM" id="SSF57850">
    <property type="entry name" value="RING/U-box"/>
    <property type="match status" value="1"/>
</dbReference>
<dbReference type="PANTHER" id="PTHR16450">
    <property type="entry name" value="RING FINGER PROTEIN 186"/>
    <property type="match status" value="1"/>
</dbReference>
<evidence type="ECO:0000259" key="6">
    <source>
        <dbReference type="PROSITE" id="PS50089"/>
    </source>
</evidence>
<dbReference type="PANTHER" id="PTHR16450:SF1">
    <property type="entry name" value="PROTEIN CBG12045"/>
    <property type="match status" value="1"/>
</dbReference>
<sequence length="230" mass="26441">IDETDDRLGEILPLEEENTSDMQQSDGRSINENERNQMVLEILVEDEVDIAQMRAARMEEREEDRDELIGLQELERERGRRVTEEIIREARSLKRQTEQRLRIRGDLLSTLYPRKCIICATKNPCRRAVYTHCGHIVCYPCAVDNERNTLAGGNCVFCRSIHRDSRGFIKLFEEECGNSKKNDVTIENRSNIDLEAQPMNAKDEKSSSSNPSFIPVTLVNAQFVPLIIPC</sequence>
<dbReference type="InterPro" id="IPR001841">
    <property type="entry name" value="Znf_RING"/>
</dbReference>
<evidence type="ECO:0000256" key="5">
    <source>
        <dbReference type="SAM" id="MobiDB-lite"/>
    </source>
</evidence>
<dbReference type="AlphaFoldDB" id="A0AAV5TB77"/>
<dbReference type="InterPro" id="IPR017907">
    <property type="entry name" value="Znf_RING_CS"/>
</dbReference>
<dbReference type="GO" id="GO:0008270">
    <property type="term" value="F:zinc ion binding"/>
    <property type="evidence" value="ECO:0007669"/>
    <property type="project" value="UniProtKB-KW"/>
</dbReference>
<organism evidence="7 8">
    <name type="scientific">Pristionchus entomophagus</name>
    <dbReference type="NCBI Taxonomy" id="358040"/>
    <lineage>
        <taxon>Eukaryota</taxon>
        <taxon>Metazoa</taxon>
        <taxon>Ecdysozoa</taxon>
        <taxon>Nematoda</taxon>
        <taxon>Chromadorea</taxon>
        <taxon>Rhabditida</taxon>
        <taxon>Rhabditina</taxon>
        <taxon>Diplogasteromorpha</taxon>
        <taxon>Diplogasteroidea</taxon>
        <taxon>Neodiplogasteridae</taxon>
        <taxon>Pristionchus</taxon>
    </lineage>
</organism>